<dbReference type="PANTHER" id="PTHR30619:SF1">
    <property type="entry name" value="RECOMBINATION PROTEIN 2"/>
    <property type="match status" value="1"/>
</dbReference>
<dbReference type="AlphaFoldDB" id="A0A235BXW7"/>
<protein>
    <recommendedName>
        <fullName evidence="4">Metallo-beta-lactamase domain-containing protein</fullName>
    </recommendedName>
</protein>
<dbReference type="EMBL" id="NOZP01000053">
    <property type="protein sequence ID" value="OYD16395.1"/>
    <property type="molecule type" value="Genomic_DNA"/>
</dbReference>
<evidence type="ECO:0000313" key="2">
    <source>
        <dbReference type="EMBL" id="OYD16395.1"/>
    </source>
</evidence>
<dbReference type="Proteomes" id="UP000215559">
    <property type="component" value="Unassembled WGS sequence"/>
</dbReference>
<dbReference type="PANTHER" id="PTHR30619">
    <property type="entry name" value="DNA INTERNALIZATION/COMPETENCE PROTEIN COMEC/REC2"/>
    <property type="match status" value="1"/>
</dbReference>
<accession>A0A235BXW7</accession>
<evidence type="ECO:0000256" key="1">
    <source>
        <dbReference type="SAM" id="SignalP"/>
    </source>
</evidence>
<dbReference type="Gene3D" id="3.60.15.10">
    <property type="entry name" value="Ribonuclease Z/Hydroxyacylglutathione hydrolase-like"/>
    <property type="match status" value="1"/>
</dbReference>
<dbReference type="InterPro" id="IPR052159">
    <property type="entry name" value="Competence_DNA_uptake"/>
</dbReference>
<feature type="chain" id="PRO_5013099317" description="Metallo-beta-lactamase domain-containing protein" evidence="1">
    <location>
        <begin position="22"/>
        <end position="311"/>
    </location>
</feature>
<evidence type="ECO:0000313" key="3">
    <source>
        <dbReference type="Proteomes" id="UP000215559"/>
    </source>
</evidence>
<gene>
    <name evidence="2" type="ORF">CH330_02980</name>
</gene>
<name>A0A235BXW7_UNCW3</name>
<organism evidence="2 3">
    <name type="scientific">candidate division WOR-3 bacterium JGI_Cruoil_03_51_56</name>
    <dbReference type="NCBI Taxonomy" id="1973747"/>
    <lineage>
        <taxon>Bacteria</taxon>
        <taxon>Bacteria division WOR-3</taxon>
    </lineage>
</organism>
<keyword evidence="1" id="KW-0732">Signal</keyword>
<sequence length="311" mass="34726">MKNCVIWVFLELLLVSLACRAPQPEGTLDIVFFDVGQGNAILIRTPDKRACLIDGGPTFAGANEICPILDSLGITELDYSIATNYTEGRIGGLDEVIRYLGGEEGVLFYSYDRGRTIHTKAFSEYQQAVGSRRKKIRVGEIIEIGDVTIWCLASNGRVLESKRKHPKVEQDRSIALLVSYHNFDMLITSDLNGVAGNNRLNLGSKLAEVTDEVELLSVGNYGSASAVSYRMVQQIHPVVSVISVGKNDLNLPDQKLVNRLTRRHRKVYQTNRTDSDLIPFGKGRIVGHNIWVRVNPNWYTVAGDTFRIFRQ</sequence>
<reference evidence="2 3" key="1">
    <citation type="submission" date="2017-07" db="EMBL/GenBank/DDBJ databases">
        <title>Recovery of genomes from metagenomes via a dereplication, aggregation, and scoring strategy.</title>
        <authorList>
            <person name="Sieber C.M."/>
            <person name="Probst A.J."/>
            <person name="Sharrar A."/>
            <person name="Thomas B.C."/>
            <person name="Hess M."/>
            <person name="Tringe S.G."/>
            <person name="Banfield J.F."/>
        </authorList>
    </citation>
    <scope>NUCLEOTIDE SEQUENCE [LARGE SCALE GENOMIC DNA]</scope>
    <source>
        <strain evidence="2">JGI_Cruoil_03_51_56</strain>
    </source>
</reference>
<evidence type="ECO:0008006" key="4">
    <source>
        <dbReference type="Google" id="ProtNLM"/>
    </source>
</evidence>
<feature type="signal peptide" evidence="1">
    <location>
        <begin position="1"/>
        <end position="21"/>
    </location>
</feature>
<proteinExistence type="predicted"/>
<dbReference type="SUPFAM" id="SSF56281">
    <property type="entry name" value="Metallo-hydrolase/oxidoreductase"/>
    <property type="match status" value="1"/>
</dbReference>
<dbReference type="InterPro" id="IPR036866">
    <property type="entry name" value="RibonucZ/Hydroxyglut_hydro"/>
</dbReference>
<comment type="caution">
    <text evidence="2">The sequence shown here is derived from an EMBL/GenBank/DDBJ whole genome shotgun (WGS) entry which is preliminary data.</text>
</comment>